<dbReference type="Gene3D" id="3.10.450.50">
    <property type="match status" value="1"/>
</dbReference>
<dbReference type="Pfam" id="PF13577">
    <property type="entry name" value="SnoaL_4"/>
    <property type="match status" value="1"/>
</dbReference>
<evidence type="ECO:0000313" key="2">
    <source>
        <dbReference type="EMBL" id="GAA2026769.1"/>
    </source>
</evidence>
<name>A0ABN2U1P6_9MICO</name>
<reference evidence="2 3" key="1">
    <citation type="journal article" date="2019" name="Int. J. Syst. Evol. Microbiol.">
        <title>The Global Catalogue of Microorganisms (GCM) 10K type strain sequencing project: providing services to taxonomists for standard genome sequencing and annotation.</title>
        <authorList>
            <consortium name="The Broad Institute Genomics Platform"/>
            <consortium name="The Broad Institute Genome Sequencing Center for Infectious Disease"/>
            <person name="Wu L."/>
            <person name="Ma J."/>
        </authorList>
    </citation>
    <scope>NUCLEOTIDE SEQUENCE [LARGE SCALE GENOMIC DNA]</scope>
    <source>
        <strain evidence="2 3">JCM 15672</strain>
    </source>
</reference>
<protein>
    <recommendedName>
        <fullName evidence="1">SnoaL-like domain-containing protein</fullName>
    </recommendedName>
</protein>
<evidence type="ECO:0000259" key="1">
    <source>
        <dbReference type="Pfam" id="PF13577"/>
    </source>
</evidence>
<feature type="domain" description="SnoaL-like" evidence="1">
    <location>
        <begin position="31"/>
        <end position="156"/>
    </location>
</feature>
<dbReference type="Proteomes" id="UP001501196">
    <property type="component" value="Unassembled WGS sequence"/>
</dbReference>
<gene>
    <name evidence="2" type="ORF">GCM10009819_07500</name>
</gene>
<organism evidence="2 3">
    <name type="scientific">Agromyces tropicus</name>
    <dbReference type="NCBI Taxonomy" id="555371"/>
    <lineage>
        <taxon>Bacteria</taxon>
        <taxon>Bacillati</taxon>
        <taxon>Actinomycetota</taxon>
        <taxon>Actinomycetes</taxon>
        <taxon>Micrococcales</taxon>
        <taxon>Microbacteriaceae</taxon>
        <taxon>Agromyces</taxon>
    </lineage>
</organism>
<comment type="caution">
    <text evidence="2">The sequence shown here is derived from an EMBL/GenBank/DDBJ whole genome shotgun (WGS) entry which is preliminary data.</text>
</comment>
<sequence>MTASLTPGWAHSGGFLSLGDGANAGVDAGGADRLEILNVLSRYAWSYDERQLDSLGSVFTEDAVWLGSVKGDFEIEPIRTRDGIVDWLRGHMDSQADQRRHNIINAVVTEQADRSARVLSYLLLTSATDEGVRVVTTGVYDTELIKDDSGAWRISRFFGGFDFPF</sequence>
<keyword evidence="3" id="KW-1185">Reference proteome</keyword>
<proteinExistence type="predicted"/>
<dbReference type="InterPro" id="IPR037401">
    <property type="entry name" value="SnoaL-like"/>
</dbReference>
<accession>A0ABN2U1P6</accession>
<dbReference type="InterPro" id="IPR032710">
    <property type="entry name" value="NTF2-like_dom_sf"/>
</dbReference>
<dbReference type="SUPFAM" id="SSF54427">
    <property type="entry name" value="NTF2-like"/>
    <property type="match status" value="1"/>
</dbReference>
<evidence type="ECO:0000313" key="3">
    <source>
        <dbReference type="Proteomes" id="UP001501196"/>
    </source>
</evidence>
<dbReference type="EMBL" id="BAAAPW010000001">
    <property type="protein sequence ID" value="GAA2026769.1"/>
    <property type="molecule type" value="Genomic_DNA"/>
</dbReference>
<dbReference type="RefSeq" id="WP_344369560.1">
    <property type="nucleotide sequence ID" value="NZ_BAAAPW010000001.1"/>
</dbReference>
<dbReference type="CDD" id="cd00531">
    <property type="entry name" value="NTF2_like"/>
    <property type="match status" value="1"/>
</dbReference>